<evidence type="ECO:0000313" key="4">
    <source>
        <dbReference type="Proteomes" id="UP000027982"/>
    </source>
</evidence>
<dbReference type="SUPFAM" id="SSF52540">
    <property type="entry name" value="P-loop containing nucleoside triphosphate hydrolases"/>
    <property type="match status" value="2"/>
</dbReference>
<keyword evidence="3" id="KW-0347">Helicase</keyword>
<keyword evidence="3" id="KW-0067">ATP-binding</keyword>
<dbReference type="InterPro" id="IPR027417">
    <property type="entry name" value="P-loop_NTPase"/>
</dbReference>
<dbReference type="OrthoDB" id="9763659at2"/>
<protein>
    <submittedName>
        <fullName evidence="3">DNA repair and recombination protein, putative helicase</fullName>
    </submittedName>
</protein>
<dbReference type="Pfam" id="PF05970">
    <property type="entry name" value="PIF1"/>
    <property type="match status" value="1"/>
</dbReference>
<dbReference type="EMBL" id="CP007139">
    <property type="protein sequence ID" value="AIE83508.1"/>
    <property type="molecule type" value="Genomic_DNA"/>
</dbReference>
<evidence type="ECO:0000256" key="1">
    <source>
        <dbReference type="SAM" id="MobiDB-lite"/>
    </source>
</evidence>
<dbReference type="GO" id="GO:0000723">
    <property type="term" value="P:telomere maintenance"/>
    <property type="evidence" value="ECO:0007669"/>
    <property type="project" value="InterPro"/>
</dbReference>
<dbReference type="KEGG" id="fgi:OP10G_0140"/>
<feature type="compositionally biased region" description="Acidic residues" evidence="1">
    <location>
        <begin position="88"/>
        <end position="102"/>
    </location>
</feature>
<name>A0A068NIU1_FIMGI</name>
<evidence type="ECO:0000259" key="2">
    <source>
        <dbReference type="Pfam" id="PF05970"/>
    </source>
</evidence>
<dbReference type="eggNOG" id="COG0507">
    <property type="taxonomic scope" value="Bacteria"/>
</dbReference>
<dbReference type="Gene3D" id="3.40.50.300">
    <property type="entry name" value="P-loop containing nucleotide triphosphate hydrolases"/>
    <property type="match status" value="1"/>
</dbReference>
<feature type="region of interest" description="Disordered" evidence="1">
    <location>
        <begin position="83"/>
        <end position="120"/>
    </location>
</feature>
<reference evidence="3 4" key="1">
    <citation type="journal article" date="2014" name="PLoS ONE">
        <title>The first complete genome sequence of the class fimbriimonadia in the phylum armatimonadetes.</title>
        <authorList>
            <person name="Hu Z.Y."/>
            <person name="Wang Y.Z."/>
            <person name="Im W.T."/>
            <person name="Wang S.Y."/>
            <person name="Zhao G.P."/>
            <person name="Zheng H.J."/>
            <person name="Quan Z.X."/>
        </authorList>
    </citation>
    <scope>NUCLEOTIDE SEQUENCE [LARGE SCALE GENOMIC DNA]</scope>
    <source>
        <strain evidence="3">Gsoil 348</strain>
    </source>
</reference>
<keyword evidence="3" id="KW-0378">Hydrolase</keyword>
<dbReference type="GO" id="GO:0006281">
    <property type="term" value="P:DNA repair"/>
    <property type="evidence" value="ECO:0007669"/>
    <property type="project" value="InterPro"/>
</dbReference>
<dbReference type="CDD" id="cd18809">
    <property type="entry name" value="SF1_C_RecD"/>
    <property type="match status" value="1"/>
</dbReference>
<organism evidence="3 4">
    <name type="scientific">Fimbriimonas ginsengisoli Gsoil 348</name>
    <dbReference type="NCBI Taxonomy" id="661478"/>
    <lineage>
        <taxon>Bacteria</taxon>
        <taxon>Bacillati</taxon>
        <taxon>Armatimonadota</taxon>
        <taxon>Fimbriimonadia</taxon>
        <taxon>Fimbriimonadales</taxon>
        <taxon>Fimbriimonadaceae</taxon>
        <taxon>Fimbriimonas</taxon>
    </lineage>
</organism>
<dbReference type="PANTHER" id="PTHR47642">
    <property type="entry name" value="ATP-DEPENDENT DNA HELICASE"/>
    <property type="match status" value="1"/>
</dbReference>
<dbReference type="InterPro" id="IPR010285">
    <property type="entry name" value="DNA_helicase_pif1-like_DEAD"/>
</dbReference>
<dbReference type="HOGENOM" id="CLU_352235_0_0_0"/>
<dbReference type="GO" id="GO:0003678">
    <property type="term" value="F:DNA helicase activity"/>
    <property type="evidence" value="ECO:0007669"/>
    <property type="project" value="InterPro"/>
</dbReference>
<dbReference type="RefSeq" id="WP_025227817.1">
    <property type="nucleotide sequence ID" value="NZ_CP007139.1"/>
</dbReference>
<dbReference type="Proteomes" id="UP000027982">
    <property type="component" value="Chromosome"/>
</dbReference>
<evidence type="ECO:0000313" key="3">
    <source>
        <dbReference type="EMBL" id="AIE83508.1"/>
    </source>
</evidence>
<feature type="domain" description="DNA helicase Pif1-like DEAD-box helicase" evidence="2">
    <location>
        <begin position="349"/>
        <end position="503"/>
    </location>
</feature>
<accession>A0A068NIU1</accession>
<sequence length="798" mass="86251">MEEPQIHVGVERPFRLPDGQVARITINLSRIPATASDSLITSMMGRATTGLALILAEAEDRARNMTRPPRPLFVNVDALADEPLNGELDIDEEDDDREETIDDLPKEPPATPNLAPIDPAPTAPVVAAIPREEDLRVDGAEAFGIFIPYPPEEWNYEAITEIGVNGGAGQLTALNAGLTSIGFGGARRHAACFAILSEYGDLPTAAVIDEVSSTRDLSKADAHIVLSWLEQARPENVAELANAIRPQDPATNAVSAEIARVVAEMGLEPKPASEPSPNGATPEEAGRQIEEAILRSAADLDAELASGLTPATKALADEIANRFKERGPQIDTSDEFDVTPVNREPEIVLSEDQQRAIDLIMEAAKEKQGRFIFVTGKAGTGKSTVLKKIRDRARCLVAAPTGLAAVNVGGMTIHRLFGLKIGPQSRNKVNAMRHPEIAAAADLIVLDEISMVRADVLDAINVCLQKSLRNKLPFGGKTVVAIGDMWQLEPVVKEDEREWIEKKFGSPFWFDAEVFRALPAQGELGEAPSEGISIETCELTQVFRQIGDPDLITALNAIRIGDPSGLAFLNQRVGIQAPLGEEPVVLTFGNAKAAAINRSRLASLTTESKVYTAAIGGEFDERDMPVDNEITLKIGAQVMFARNTVDEWGVQVSNGTVGEVVGFERNGPRIKLRNGNEIVATPLEWKKIRYAIDLKEGEKITEEVAGSFSQVPLKLAWAITTHKAQGQTLDSALLELEMKAFAHGQLYVALSRVRTLAGLYLRRGLNADDLIVNDRVREFCGVPKPEAVAVKRNASALA</sequence>
<keyword evidence="3" id="KW-0547">Nucleotide-binding</keyword>
<dbReference type="STRING" id="661478.OP10G_0140"/>
<dbReference type="InterPro" id="IPR051055">
    <property type="entry name" value="PIF1_helicase"/>
</dbReference>
<keyword evidence="4" id="KW-1185">Reference proteome</keyword>
<dbReference type="AlphaFoldDB" id="A0A068NIU1"/>
<proteinExistence type="predicted"/>
<gene>
    <name evidence="3" type="ORF">OP10G_0140</name>
</gene>